<dbReference type="EMBL" id="CAMGYJ010000003">
    <property type="protein sequence ID" value="CAI0396246.1"/>
    <property type="molecule type" value="Genomic_DNA"/>
</dbReference>
<evidence type="ECO:0000259" key="13">
    <source>
        <dbReference type="PROSITE" id="PS51005"/>
    </source>
</evidence>
<keyword evidence="5" id="KW-0805">Transcription regulation</keyword>
<keyword evidence="3 12" id="KW-0812">Transmembrane</keyword>
<dbReference type="PROSITE" id="PS51005">
    <property type="entry name" value="NAC"/>
    <property type="match status" value="1"/>
</dbReference>
<evidence type="ECO:0000256" key="12">
    <source>
        <dbReference type="SAM" id="Phobius"/>
    </source>
</evidence>
<evidence type="ECO:0000256" key="10">
    <source>
        <dbReference type="ARBA" id="ARBA00023242"/>
    </source>
</evidence>
<evidence type="ECO:0000256" key="8">
    <source>
        <dbReference type="ARBA" id="ARBA00023159"/>
    </source>
</evidence>
<evidence type="ECO:0000256" key="11">
    <source>
        <dbReference type="SAM" id="MobiDB-lite"/>
    </source>
</evidence>
<dbReference type="Proteomes" id="UP001154282">
    <property type="component" value="Unassembled WGS sequence"/>
</dbReference>
<feature type="domain" description="NAC" evidence="13">
    <location>
        <begin position="21"/>
        <end position="171"/>
    </location>
</feature>
<dbReference type="InterPro" id="IPR036093">
    <property type="entry name" value="NAC_dom_sf"/>
</dbReference>
<proteinExistence type="predicted"/>
<keyword evidence="7 12" id="KW-0472">Membrane</keyword>
<dbReference type="InterPro" id="IPR003441">
    <property type="entry name" value="NAC-dom"/>
</dbReference>
<keyword evidence="8" id="KW-0010">Activator</keyword>
<name>A0AAV0IFF9_9ROSI</name>
<evidence type="ECO:0000256" key="9">
    <source>
        <dbReference type="ARBA" id="ARBA00023163"/>
    </source>
</evidence>
<evidence type="ECO:0000256" key="5">
    <source>
        <dbReference type="ARBA" id="ARBA00023015"/>
    </source>
</evidence>
<dbReference type="PANTHER" id="PTHR31744">
    <property type="entry name" value="PROTEIN CUP-SHAPED COTYLEDON 2-RELATED"/>
    <property type="match status" value="1"/>
</dbReference>
<dbReference type="GO" id="GO:0005634">
    <property type="term" value="C:nucleus"/>
    <property type="evidence" value="ECO:0007669"/>
    <property type="project" value="UniProtKB-SubCell"/>
</dbReference>
<dbReference type="AlphaFoldDB" id="A0AAV0IFF9"/>
<keyword evidence="6" id="KW-0238">DNA-binding</keyword>
<dbReference type="FunFam" id="2.170.150.80:FF:000002">
    <property type="entry name" value="Nac domain-containing protein 86"/>
    <property type="match status" value="1"/>
</dbReference>
<comment type="subcellular location">
    <subcellularLocation>
        <location evidence="2">Membrane</location>
        <topology evidence="2">Single-pass membrane protein</topology>
    </subcellularLocation>
    <subcellularLocation>
        <location evidence="1">Nucleus</location>
    </subcellularLocation>
</comment>
<accession>A0AAV0IFF9</accession>
<evidence type="ECO:0000256" key="6">
    <source>
        <dbReference type="ARBA" id="ARBA00023125"/>
    </source>
</evidence>
<feature type="transmembrane region" description="Helical" evidence="12">
    <location>
        <begin position="614"/>
        <end position="635"/>
    </location>
</feature>
<evidence type="ECO:0000313" key="15">
    <source>
        <dbReference type="Proteomes" id="UP001154282"/>
    </source>
</evidence>
<keyword evidence="4 12" id="KW-1133">Transmembrane helix</keyword>
<dbReference type="GO" id="GO:0016020">
    <property type="term" value="C:membrane"/>
    <property type="evidence" value="ECO:0007669"/>
    <property type="project" value="UniProtKB-SubCell"/>
</dbReference>
<evidence type="ECO:0000313" key="14">
    <source>
        <dbReference type="EMBL" id="CAI0396246.1"/>
    </source>
</evidence>
<reference evidence="14" key="1">
    <citation type="submission" date="2022-08" db="EMBL/GenBank/DDBJ databases">
        <authorList>
            <person name="Gutierrez-Valencia J."/>
        </authorList>
    </citation>
    <scope>NUCLEOTIDE SEQUENCE</scope>
</reference>
<dbReference type="Gene3D" id="2.170.150.80">
    <property type="entry name" value="NAC domain"/>
    <property type="match status" value="1"/>
</dbReference>
<evidence type="ECO:0000256" key="1">
    <source>
        <dbReference type="ARBA" id="ARBA00004123"/>
    </source>
</evidence>
<dbReference type="Pfam" id="PF02365">
    <property type="entry name" value="NAM"/>
    <property type="match status" value="1"/>
</dbReference>
<dbReference type="SUPFAM" id="SSF101941">
    <property type="entry name" value="NAC domain"/>
    <property type="match status" value="1"/>
</dbReference>
<organism evidence="14 15">
    <name type="scientific">Linum tenue</name>
    <dbReference type="NCBI Taxonomy" id="586396"/>
    <lineage>
        <taxon>Eukaryota</taxon>
        <taxon>Viridiplantae</taxon>
        <taxon>Streptophyta</taxon>
        <taxon>Embryophyta</taxon>
        <taxon>Tracheophyta</taxon>
        <taxon>Spermatophyta</taxon>
        <taxon>Magnoliopsida</taxon>
        <taxon>eudicotyledons</taxon>
        <taxon>Gunneridae</taxon>
        <taxon>Pentapetalae</taxon>
        <taxon>rosids</taxon>
        <taxon>fabids</taxon>
        <taxon>Malpighiales</taxon>
        <taxon>Linaceae</taxon>
        <taxon>Linum</taxon>
    </lineage>
</organism>
<evidence type="ECO:0000256" key="3">
    <source>
        <dbReference type="ARBA" id="ARBA00022692"/>
    </source>
</evidence>
<dbReference type="GO" id="GO:0006355">
    <property type="term" value="P:regulation of DNA-templated transcription"/>
    <property type="evidence" value="ECO:0007669"/>
    <property type="project" value="InterPro"/>
</dbReference>
<dbReference type="PANTHER" id="PTHR31744:SF216">
    <property type="entry name" value="NAC TRANSCRIPTION FACTOR"/>
    <property type="match status" value="1"/>
</dbReference>
<protein>
    <recommendedName>
        <fullName evidence="13">NAC domain-containing protein</fullName>
    </recommendedName>
</protein>
<gene>
    <name evidence="14" type="ORF">LITE_LOCUS9037</name>
</gene>
<sequence length="754" mass="83373">MLVKAAGSDLVGGVGAGDFKWPPGFRFHPTDEEMILYYLKRKICRRKLRLNVISELDVYKWDPEDLPGLSLLKTGDRQWFFFSPRDHKYPNGGRANRGTAHGYWKATGKDRVITCNSRNVGVKKTLVFYRGRAPTGERTDWVMHEYTLDEEELKRCPNVKDYYALYKVYKKSGPGPKNGEQYGAPFREEDWVDDEKAVVSVPEVPASKGNNKFHLPPPVCNEKAVVSVPEVPASKRNNKLPLPVCNEKAVCPVEPSSDDLFDLIRDIVEEPMRDPPPVVTESCPLFQVDAEGGAESTVVNSSTRDFTIPKLIEATSGNGQQYENHSGLDFEWSDISKLEQHETPEVTSAANNPEQLLLLSEGDFLEMDDLLGPEPSESNSGNPLPAVGSNVEEPAENLLFNGLDGLSSLELYHDAAMFLRDMGPLGQDTMSQSRGGNVVDEVGYQYQHSAVNQINYEAQLQFDYSWQPEYTMNEVDQSLQTQSCNGLYVNNNLQGSDLKTNGETDYGANLQQTSGMICDSTEHYPGVNQNQAGTTNKDDTSGWFSSGLWSFVDSIPFEPASAAEKPLVNKALLRMSSLRRLRMNIVNPNLAAAQAGNAGGGTANVRKSGTNKGLVVLSLLGILIAVLWVLIGNLWGLGISFAEELEGECLSLLLQVGVVPGSRLEALEVIGVVMEALGGFLSGFEGIERSLHYLFSHHVLSSLSTRQIEQSSENCRIHISDYDYSESLYEFQGRFSGEFGAQDLDGHRWNCMGF</sequence>
<evidence type="ECO:0000256" key="4">
    <source>
        <dbReference type="ARBA" id="ARBA00022989"/>
    </source>
</evidence>
<keyword evidence="9" id="KW-0804">Transcription</keyword>
<dbReference type="GO" id="GO:0000976">
    <property type="term" value="F:transcription cis-regulatory region binding"/>
    <property type="evidence" value="ECO:0007669"/>
    <property type="project" value="UniProtKB-ARBA"/>
</dbReference>
<evidence type="ECO:0000256" key="2">
    <source>
        <dbReference type="ARBA" id="ARBA00004167"/>
    </source>
</evidence>
<evidence type="ECO:0000256" key="7">
    <source>
        <dbReference type="ARBA" id="ARBA00023136"/>
    </source>
</evidence>
<comment type="caution">
    <text evidence="14">The sequence shown here is derived from an EMBL/GenBank/DDBJ whole genome shotgun (WGS) entry which is preliminary data.</text>
</comment>
<keyword evidence="15" id="KW-1185">Reference proteome</keyword>
<feature type="region of interest" description="Disordered" evidence="11">
    <location>
        <begin position="370"/>
        <end position="390"/>
    </location>
</feature>
<keyword evidence="10" id="KW-0539">Nucleus</keyword>